<proteinExistence type="predicted"/>
<evidence type="ECO:0000313" key="1">
    <source>
        <dbReference type="EMBL" id="ADN14394.1"/>
    </source>
</evidence>
<organism evidence="1 2">
    <name type="scientific">Gloeothece verrucosa (strain PCC 7822)</name>
    <name type="common">Cyanothece sp. (strain PCC 7822)</name>
    <dbReference type="NCBI Taxonomy" id="497965"/>
    <lineage>
        <taxon>Bacteria</taxon>
        <taxon>Bacillati</taxon>
        <taxon>Cyanobacteriota</taxon>
        <taxon>Cyanophyceae</taxon>
        <taxon>Oscillatoriophycideae</taxon>
        <taxon>Chroococcales</taxon>
        <taxon>Aphanothecaceae</taxon>
        <taxon>Gloeothece</taxon>
        <taxon>Gloeothece verrucosa</taxon>
    </lineage>
</organism>
<reference evidence="2" key="1">
    <citation type="journal article" date="2011" name="MBio">
        <title>Novel metabolic attributes of the genus Cyanothece, comprising a group of unicellular nitrogen-fixing Cyanobacteria.</title>
        <authorList>
            <person name="Bandyopadhyay A."/>
            <person name="Elvitigala T."/>
            <person name="Welsh E."/>
            <person name="Stockel J."/>
            <person name="Liberton M."/>
            <person name="Min H."/>
            <person name="Sherman L.A."/>
            <person name="Pakrasi H.B."/>
        </authorList>
    </citation>
    <scope>NUCLEOTIDE SEQUENCE [LARGE SCALE GENOMIC DNA]</scope>
    <source>
        <strain evidence="2">PCC 7822</strain>
    </source>
</reference>
<protein>
    <submittedName>
        <fullName evidence="1">Uncharacterized protein</fullName>
    </submittedName>
</protein>
<gene>
    <name evidence="1" type="ordered locus">Cyan7822_2419</name>
</gene>
<accession>E0UGR3</accession>
<dbReference type="Proteomes" id="UP000008206">
    <property type="component" value="Chromosome"/>
</dbReference>
<dbReference type="AlphaFoldDB" id="E0UGR3"/>
<evidence type="ECO:0000313" key="2">
    <source>
        <dbReference type="Proteomes" id="UP000008206"/>
    </source>
</evidence>
<dbReference type="HOGENOM" id="CLU_3078992_0_0_3"/>
<sequence>MWQFLAKFSRKMFKKSQNPQPSAHTSQIEEASLSYPGIIGLGAIWEIYDMWI</sequence>
<dbReference type="EMBL" id="CP002198">
    <property type="protein sequence ID" value="ADN14394.1"/>
    <property type="molecule type" value="Genomic_DNA"/>
</dbReference>
<keyword evidence="2" id="KW-1185">Reference proteome</keyword>
<name>E0UGR3_GLOV7</name>
<dbReference type="KEGG" id="cyj:Cyan7822_2419"/>